<dbReference type="GO" id="GO:0005737">
    <property type="term" value="C:cytoplasm"/>
    <property type="evidence" value="ECO:0007669"/>
    <property type="project" value="UniProtKB-SubCell"/>
</dbReference>
<feature type="binding site" evidence="13">
    <location>
        <position position="120"/>
    </location>
    <ligand>
        <name>glycerol</name>
        <dbReference type="ChEBI" id="CHEBI:17754"/>
    </ligand>
</feature>
<keyword evidence="2 11" id="KW-0444">Lipid biosynthesis</keyword>
<keyword evidence="6 11" id="KW-0560">Oxidoreductase</keyword>
<comment type="cofactor">
    <cofactor evidence="11 12">
        <name>Zn(2+)</name>
        <dbReference type="ChEBI" id="CHEBI:29105"/>
    </cofactor>
    <text evidence="11 12">Binds 1 zinc ion per subunit.</text>
</comment>
<feature type="binding site" evidence="12">
    <location>
        <position position="263"/>
    </location>
    <ligand>
        <name>glycerol</name>
        <dbReference type="ChEBI" id="CHEBI:17754"/>
    </ligand>
</feature>
<evidence type="ECO:0000256" key="13">
    <source>
        <dbReference type="PIRSR" id="PIRSR000112-2"/>
    </source>
</evidence>
<dbReference type="GO" id="GO:0006650">
    <property type="term" value="P:glycerophospholipid metabolic process"/>
    <property type="evidence" value="ECO:0007669"/>
    <property type="project" value="UniProtKB-UniRule"/>
</dbReference>
<feature type="binding site" evidence="11 14">
    <location>
        <position position="124"/>
    </location>
    <ligand>
        <name>NAD(+)</name>
        <dbReference type="ChEBI" id="CHEBI:57540"/>
    </ligand>
</feature>
<dbReference type="GO" id="GO:0046872">
    <property type="term" value="F:metal ion binding"/>
    <property type="evidence" value="ECO:0007669"/>
    <property type="project" value="UniProtKB-KW"/>
</dbReference>
<evidence type="ECO:0000256" key="1">
    <source>
        <dbReference type="ARBA" id="ARBA00022490"/>
    </source>
</evidence>
<comment type="subcellular location">
    <subcellularLocation>
        <location evidence="11">Cytoplasm</location>
    </subcellularLocation>
</comment>
<gene>
    <name evidence="11" type="primary">egsA</name>
    <name evidence="15" type="ORF">AFULGI_00019230</name>
</gene>
<evidence type="ECO:0000256" key="7">
    <source>
        <dbReference type="ARBA" id="ARBA00023027"/>
    </source>
</evidence>
<evidence type="ECO:0000313" key="15">
    <source>
        <dbReference type="EMBL" id="AIG98674.1"/>
    </source>
</evidence>
<dbReference type="KEGG" id="afg:AFULGI_00019230"/>
<evidence type="ECO:0000313" key="16">
    <source>
        <dbReference type="Proteomes" id="UP000028501"/>
    </source>
</evidence>
<dbReference type="SMR" id="A0A075WHM4"/>
<comment type="pathway">
    <text evidence="11">Membrane lipid metabolism; glycerophospholipid metabolism.</text>
</comment>
<evidence type="ECO:0000256" key="9">
    <source>
        <dbReference type="ARBA" id="ARBA00023209"/>
    </source>
</evidence>
<dbReference type="PIRSF" id="PIRSF000112">
    <property type="entry name" value="Glycerol_dehydrogenase"/>
    <property type="match status" value="1"/>
</dbReference>
<dbReference type="RefSeq" id="WP_010879170.1">
    <property type="nucleotide sequence ID" value="NZ_CP006577.1"/>
</dbReference>
<keyword evidence="3 11" id="KW-0479">Metal-binding</keyword>
<dbReference type="UniPathway" id="UPA00940"/>
<evidence type="ECO:0000256" key="8">
    <source>
        <dbReference type="ARBA" id="ARBA00023098"/>
    </source>
</evidence>
<name>A0A075WHM4_ARCFL</name>
<keyword evidence="10 11" id="KW-1208">Phospholipid metabolism</keyword>
<evidence type="ECO:0000256" key="11">
    <source>
        <dbReference type="HAMAP-Rule" id="MF_00497"/>
    </source>
</evidence>
<evidence type="ECO:0000256" key="12">
    <source>
        <dbReference type="PIRSR" id="PIRSR000112-1"/>
    </source>
</evidence>
<evidence type="ECO:0000256" key="10">
    <source>
        <dbReference type="ARBA" id="ARBA00023264"/>
    </source>
</evidence>
<feature type="binding site" evidence="11">
    <location>
        <position position="263"/>
    </location>
    <ligand>
        <name>Zn(2+)</name>
        <dbReference type="ChEBI" id="CHEBI:29105"/>
        <note>catalytic</note>
    </ligand>
</feature>
<accession>A0A075WHM4</accession>
<dbReference type="PANTHER" id="PTHR43616:SF5">
    <property type="entry name" value="GLYCEROL DEHYDROGENASE 1"/>
    <property type="match status" value="1"/>
</dbReference>
<dbReference type="Proteomes" id="UP000028501">
    <property type="component" value="Chromosome"/>
</dbReference>
<comment type="catalytic activity">
    <reaction evidence="11">
        <text>sn-glycerol 1-phosphate + NAD(+) = dihydroxyacetone phosphate + NADH + H(+)</text>
        <dbReference type="Rhea" id="RHEA:21412"/>
        <dbReference type="ChEBI" id="CHEBI:15378"/>
        <dbReference type="ChEBI" id="CHEBI:57540"/>
        <dbReference type="ChEBI" id="CHEBI:57642"/>
        <dbReference type="ChEBI" id="CHEBI:57685"/>
        <dbReference type="ChEBI" id="CHEBI:57945"/>
        <dbReference type="EC" id="1.1.1.261"/>
    </reaction>
</comment>
<dbReference type="InterPro" id="IPR032837">
    <property type="entry name" value="G1PDH"/>
</dbReference>
<dbReference type="Gene3D" id="1.20.1090.10">
    <property type="entry name" value="Dehydroquinate synthase-like - alpha domain"/>
    <property type="match status" value="1"/>
</dbReference>
<proteinExistence type="inferred from homology"/>
<keyword evidence="5 11" id="KW-0521">NADP</keyword>
<evidence type="ECO:0000256" key="2">
    <source>
        <dbReference type="ARBA" id="ARBA00022516"/>
    </source>
</evidence>
<feature type="binding site" evidence="11">
    <location>
        <position position="251"/>
    </location>
    <ligand>
        <name>substrate</name>
    </ligand>
</feature>
<dbReference type="SUPFAM" id="SSF56796">
    <property type="entry name" value="Dehydroquinate synthase-like"/>
    <property type="match status" value="1"/>
</dbReference>
<evidence type="ECO:0000256" key="14">
    <source>
        <dbReference type="PIRSR" id="PIRSR000112-3"/>
    </source>
</evidence>
<feature type="binding site" evidence="11">
    <location>
        <position position="120"/>
    </location>
    <ligand>
        <name>substrate</name>
    </ligand>
</feature>
<feature type="binding site" evidence="11">
    <location>
        <position position="167"/>
    </location>
    <ligand>
        <name>Zn(2+)</name>
        <dbReference type="ChEBI" id="CHEBI:29105"/>
        <note>catalytic</note>
    </ligand>
</feature>
<reference evidence="15 16" key="1">
    <citation type="submission" date="2013-07" db="EMBL/GenBank/DDBJ databases">
        <title>Genome of Archaeoglobus fulgidus.</title>
        <authorList>
            <person name="Fiebig A."/>
            <person name="Birkeland N.-K."/>
        </authorList>
    </citation>
    <scope>NUCLEOTIDE SEQUENCE [LARGE SCALE GENOMIC DNA]</scope>
    <source>
        <strain evidence="15 16">DSM 8774</strain>
    </source>
</reference>
<keyword evidence="8 11" id="KW-0443">Lipid metabolism</keyword>
<dbReference type="GO" id="GO:0106358">
    <property type="term" value="F:glycerol-1-phosphate dehydrogenase (NADP+) activity"/>
    <property type="evidence" value="ECO:0007669"/>
    <property type="project" value="RHEA"/>
</dbReference>
<keyword evidence="9 11" id="KW-0594">Phospholipid biosynthesis</keyword>
<comment type="catalytic activity">
    <reaction evidence="11">
        <text>sn-glycerol 1-phosphate + NADP(+) = dihydroxyacetone phosphate + NADPH + H(+)</text>
        <dbReference type="Rhea" id="RHEA:21416"/>
        <dbReference type="ChEBI" id="CHEBI:15378"/>
        <dbReference type="ChEBI" id="CHEBI:57642"/>
        <dbReference type="ChEBI" id="CHEBI:57685"/>
        <dbReference type="ChEBI" id="CHEBI:57783"/>
        <dbReference type="ChEBI" id="CHEBI:58349"/>
        <dbReference type="EC" id="1.1.1.261"/>
    </reaction>
</comment>
<evidence type="ECO:0000256" key="3">
    <source>
        <dbReference type="ARBA" id="ARBA00022723"/>
    </source>
</evidence>
<dbReference type="InterPro" id="IPR016205">
    <property type="entry name" value="Glycerol_DH"/>
</dbReference>
<comment type="similarity">
    <text evidence="11">Belongs to the glycerol-1-phosphate dehydrogenase family.</text>
</comment>
<feature type="binding site" evidence="11 14">
    <location>
        <begin position="93"/>
        <end position="97"/>
    </location>
    <ligand>
        <name>NAD(+)</name>
        <dbReference type="ChEBI" id="CHEBI:57540"/>
    </ligand>
</feature>
<dbReference type="PANTHER" id="PTHR43616">
    <property type="entry name" value="GLYCEROL DEHYDROGENASE"/>
    <property type="match status" value="1"/>
</dbReference>
<evidence type="ECO:0000256" key="6">
    <source>
        <dbReference type="ARBA" id="ARBA00023002"/>
    </source>
</evidence>
<feature type="binding site" evidence="11 14">
    <location>
        <begin position="115"/>
        <end position="118"/>
    </location>
    <ligand>
        <name>NAD(+)</name>
        <dbReference type="ChEBI" id="CHEBI:57540"/>
    </ligand>
</feature>
<dbReference type="InterPro" id="IPR023002">
    <property type="entry name" value="G1P_dehydrogenase_arc"/>
</dbReference>
<feature type="binding site" evidence="11">
    <location>
        <position position="247"/>
    </location>
    <ligand>
        <name>Zn(2+)</name>
        <dbReference type="ChEBI" id="CHEBI:29105"/>
        <note>catalytic</note>
    </ligand>
</feature>
<evidence type="ECO:0000256" key="4">
    <source>
        <dbReference type="ARBA" id="ARBA00022833"/>
    </source>
</evidence>
<sequence length="351" mass="38450">MRFKTVDLPYHVYIGENVISKLPKVLRSLDANYFLLLTDEVVKNLVVVNLKETLKDFEYDMMLVESAKMEEARKIVLRGGFADYDAVVGVGGGKVLDVSKVVSSELNASMISVPTTASHDGIASPVASFKENGKPISISTNPPSAVIADLNIIKNCPIRLLRSGYGDLVSNISSVKDWQLARDLVGEDYNEVAASIAVMPAQLMVSKADELDLTLPPHLLMLLRGLIMSGVAIAFVGSSRPASGAEHKFSHALDYLGYGNGTHGEQVALGTIIMEYLHEKYYGRGDWEQIKMSLEKVHAPTTAKEIGLTREQVIEALMLATKLRKKRFTILEAVKPTKEEFELVVEKTGVA</sequence>
<dbReference type="Pfam" id="PF13685">
    <property type="entry name" value="Fe-ADH_2"/>
    <property type="match status" value="1"/>
</dbReference>
<keyword evidence="1 11" id="KW-0963">Cytoplasm</keyword>
<comment type="function">
    <text evidence="11">Catalyzes the NAD(P)H-dependent reduction of dihydroxyacetonephosphate (DHAP or glycerone phosphate) to glycerol 1-phosphate (G1P). The G1P thus generated is used as the glycerophosphate backbone of phospholipids in the cellular membranes of Archaea.</text>
</comment>
<feature type="binding site" evidence="12">
    <location>
        <position position="167"/>
    </location>
    <ligand>
        <name>glycerol</name>
        <dbReference type="ChEBI" id="CHEBI:17754"/>
    </ligand>
</feature>
<dbReference type="HOGENOM" id="CLU_038362_0_0_2"/>
<dbReference type="GeneID" id="24795417"/>
<feature type="binding site" evidence="12">
    <location>
        <position position="247"/>
    </location>
    <ligand>
        <name>glycerol</name>
        <dbReference type="ChEBI" id="CHEBI:17754"/>
    </ligand>
</feature>
<dbReference type="Gene3D" id="3.40.50.1970">
    <property type="match status" value="1"/>
</dbReference>
<dbReference type="AlphaFoldDB" id="A0A075WHM4"/>
<dbReference type="EMBL" id="CP006577">
    <property type="protein sequence ID" value="AIG98674.1"/>
    <property type="molecule type" value="Genomic_DNA"/>
</dbReference>
<protein>
    <recommendedName>
        <fullName evidence="11">Glycerol-1-phosphate dehydrogenase [NAD(P)+]</fullName>
        <shortName evidence="11">G1P dehydrogenase</shortName>
        <shortName evidence="11">G1PDH</shortName>
        <ecNumber evidence="11">1.1.1.261</ecNumber>
    </recommendedName>
    <alternativeName>
        <fullName evidence="11">Enantiomeric glycerophosphate synthase</fullName>
    </alternativeName>
    <alternativeName>
        <fullName evidence="11">sn-glycerol-1-phosphate dehydrogenase</fullName>
    </alternativeName>
</protein>
<feature type="binding site" evidence="11">
    <location>
        <position position="167"/>
    </location>
    <ligand>
        <name>substrate</name>
    </ligand>
</feature>
<dbReference type="GO" id="GO:0106357">
    <property type="term" value="F:glycerol-1-phosphate dehydrogenase (NAD+) activity"/>
    <property type="evidence" value="ECO:0007669"/>
    <property type="project" value="RHEA"/>
</dbReference>
<organism evidence="15 16">
    <name type="scientific">Archaeoglobus fulgidus DSM 8774</name>
    <dbReference type="NCBI Taxonomy" id="1344584"/>
    <lineage>
        <taxon>Archaea</taxon>
        <taxon>Methanobacteriati</taxon>
        <taxon>Methanobacteriota</taxon>
        <taxon>Archaeoglobi</taxon>
        <taxon>Archaeoglobales</taxon>
        <taxon>Archaeoglobaceae</taxon>
        <taxon>Archaeoglobus</taxon>
    </lineage>
</organism>
<dbReference type="HAMAP" id="MF_00497_A">
    <property type="entry name" value="G1P_dehydrogenase_A"/>
    <property type="match status" value="1"/>
</dbReference>
<keyword evidence="7 11" id="KW-0520">NAD</keyword>
<keyword evidence="4 11" id="KW-0862">Zinc</keyword>
<evidence type="ECO:0000256" key="5">
    <source>
        <dbReference type="ARBA" id="ARBA00022857"/>
    </source>
</evidence>
<dbReference type="EC" id="1.1.1.261" evidence="11"/>
<dbReference type="GO" id="GO:0008654">
    <property type="term" value="P:phospholipid biosynthetic process"/>
    <property type="evidence" value="ECO:0007669"/>
    <property type="project" value="UniProtKB-KW"/>
</dbReference>